<accession>A0AAN9L5R9</accession>
<dbReference type="AlphaFoldDB" id="A0AAN9L5R9"/>
<sequence length="74" mass="8000">MIVANWQTIKGIDQIGDVVEVGSQVGNISMNDVGGVSAHIEQWSLASPHVKTTTEHNTIIQFLLPEQLQSSTLS</sequence>
<keyword evidence="2" id="KW-1185">Reference proteome</keyword>
<dbReference type="Proteomes" id="UP001367508">
    <property type="component" value="Unassembled WGS sequence"/>
</dbReference>
<comment type="caution">
    <text evidence="1">The sequence shown here is derived from an EMBL/GenBank/DDBJ whole genome shotgun (WGS) entry which is preliminary data.</text>
</comment>
<dbReference type="EMBL" id="JAYMYQ010000005">
    <property type="protein sequence ID" value="KAK7329261.1"/>
    <property type="molecule type" value="Genomic_DNA"/>
</dbReference>
<proteinExistence type="predicted"/>
<gene>
    <name evidence="1" type="ORF">VNO77_23414</name>
</gene>
<evidence type="ECO:0000313" key="1">
    <source>
        <dbReference type="EMBL" id="KAK7329261.1"/>
    </source>
</evidence>
<reference evidence="1 2" key="1">
    <citation type="submission" date="2024-01" db="EMBL/GenBank/DDBJ databases">
        <title>The genomes of 5 underutilized Papilionoideae crops provide insights into root nodulation and disease resistanc.</title>
        <authorList>
            <person name="Jiang F."/>
        </authorList>
    </citation>
    <scope>NUCLEOTIDE SEQUENCE [LARGE SCALE GENOMIC DNA]</scope>
    <source>
        <strain evidence="1">LVBAO_FW01</strain>
        <tissue evidence="1">Leaves</tissue>
    </source>
</reference>
<protein>
    <submittedName>
        <fullName evidence="1">Uncharacterized protein</fullName>
    </submittedName>
</protein>
<evidence type="ECO:0000313" key="2">
    <source>
        <dbReference type="Proteomes" id="UP001367508"/>
    </source>
</evidence>
<name>A0AAN9L5R9_CANGL</name>
<organism evidence="1 2">
    <name type="scientific">Canavalia gladiata</name>
    <name type="common">Sword bean</name>
    <name type="synonym">Dolichos gladiatus</name>
    <dbReference type="NCBI Taxonomy" id="3824"/>
    <lineage>
        <taxon>Eukaryota</taxon>
        <taxon>Viridiplantae</taxon>
        <taxon>Streptophyta</taxon>
        <taxon>Embryophyta</taxon>
        <taxon>Tracheophyta</taxon>
        <taxon>Spermatophyta</taxon>
        <taxon>Magnoliopsida</taxon>
        <taxon>eudicotyledons</taxon>
        <taxon>Gunneridae</taxon>
        <taxon>Pentapetalae</taxon>
        <taxon>rosids</taxon>
        <taxon>fabids</taxon>
        <taxon>Fabales</taxon>
        <taxon>Fabaceae</taxon>
        <taxon>Papilionoideae</taxon>
        <taxon>50 kb inversion clade</taxon>
        <taxon>NPAAA clade</taxon>
        <taxon>indigoferoid/millettioid clade</taxon>
        <taxon>Phaseoleae</taxon>
        <taxon>Canavalia</taxon>
    </lineage>
</organism>